<reference evidence="8 9" key="1">
    <citation type="submission" date="2020-08" db="EMBL/GenBank/DDBJ databases">
        <title>Bridging the membrane lipid divide: bacteria of the FCB group superphylum have the potential to synthesize archaeal ether lipids.</title>
        <authorList>
            <person name="Villanueva L."/>
            <person name="Von Meijenfeldt F.A.B."/>
            <person name="Westbye A.B."/>
            <person name="Yadav S."/>
            <person name="Hopmans E.C."/>
            <person name="Dutilh B.E."/>
            <person name="Sinninghe Damste J.S."/>
        </authorList>
    </citation>
    <scope>NUCLEOTIDE SEQUENCE [LARGE SCALE GENOMIC DNA]</scope>
    <source>
        <strain evidence="8">NIOZ-UU100</strain>
    </source>
</reference>
<proteinExistence type="inferred from homology"/>
<comment type="similarity">
    <text evidence="2 6">Belongs to the FKBP-type PPIase family.</text>
</comment>
<dbReference type="PANTHER" id="PTHR47861">
    <property type="entry name" value="FKBP-TYPE PEPTIDYL-PROLYL CIS-TRANS ISOMERASE SLYD"/>
    <property type="match status" value="1"/>
</dbReference>
<dbReference type="EC" id="5.2.1.8" evidence="6"/>
<evidence type="ECO:0000259" key="7">
    <source>
        <dbReference type="PROSITE" id="PS50059"/>
    </source>
</evidence>
<dbReference type="EMBL" id="JACNFK010000029">
    <property type="protein sequence ID" value="MBC8519891.1"/>
    <property type="molecule type" value="Genomic_DNA"/>
</dbReference>
<evidence type="ECO:0000313" key="9">
    <source>
        <dbReference type="Proteomes" id="UP000654401"/>
    </source>
</evidence>
<evidence type="ECO:0000313" key="8">
    <source>
        <dbReference type="EMBL" id="MBC8519891.1"/>
    </source>
</evidence>
<sequence length="158" mass="17000">MEDQEKNRAVISSGTEVALAYTLSMADGTEVDSASREDPFIFVTGDGSLITGLEHLLLGLVAGARESFLVGAEDAFGAPDHELLHTISRTEFDSSLELAPGMVFSFESPSGEQLPATVVKESSDGVLVDFNHPLAGRDLRFEIEVISIRERSGEIDEN</sequence>
<protein>
    <recommendedName>
        <fullName evidence="6">Peptidyl-prolyl cis-trans isomerase</fullName>
        <ecNumber evidence="6">5.2.1.8</ecNumber>
    </recommendedName>
</protein>
<dbReference type="AlphaFoldDB" id="A0A8J6PB73"/>
<keyword evidence="3 5" id="KW-0697">Rotamase</keyword>
<evidence type="ECO:0000256" key="1">
    <source>
        <dbReference type="ARBA" id="ARBA00000971"/>
    </source>
</evidence>
<organism evidence="8 9">
    <name type="scientific">Candidatus Thiopontia autotrophica</name>
    <dbReference type="NCBI Taxonomy" id="2841688"/>
    <lineage>
        <taxon>Bacteria</taxon>
        <taxon>Pseudomonadati</taxon>
        <taxon>Pseudomonadota</taxon>
        <taxon>Gammaproteobacteria</taxon>
        <taxon>Candidatus Thiopontia</taxon>
    </lineage>
</organism>
<dbReference type="SUPFAM" id="SSF54534">
    <property type="entry name" value="FKBP-like"/>
    <property type="match status" value="1"/>
</dbReference>
<dbReference type="GO" id="GO:0003755">
    <property type="term" value="F:peptidyl-prolyl cis-trans isomerase activity"/>
    <property type="evidence" value="ECO:0007669"/>
    <property type="project" value="UniProtKB-UniRule"/>
</dbReference>
<dbReference type="Gene3D" id="3.10.50.40">
    <property type="match status" value="1"/>
</dbReference>
<evidence type="ECO:0000256" key="6">
    <source>
        <dbReference type="RuleBase" id="RU003915"/>
    </source>
</evidence>
<keyword evidence="4 5" id="KW-0413">Isomerase</keyword>
<evidence type="ECO:0000256" key="5">
    <source>
        <dbReference type="PROSITE-ProRule" id="PRU00277"/>
    </source>
</evidence>
<dbReference type="PANTHER" id="PTHR47861:SF4">
    <property type="entry name" value="FKBP-TYPE 16 KDA PEPTIDYL-PROLYL CIS-TRANS ISOMERASE"/>
    <property type="match status" value="1"/>
</dbReference>
<feature type="domain" description="PPIase FKBP-type" evidence="7">
    <location>
        <begin position="14"/>
        <end position="107"/>
    </location>
</feature>
<accession>A0A8J6PB73</accession>
<dbReference type="PROSITE" id="PS50059">
    <property type="entry name" value="FKBP_PPIASE"/>
    <property type="match status" value="1"/>
</dbReference>
<dbReference type="InterPro" id="IPR001179">
    <property type="entry name" value="PPIase_FKBP_dom"/>
</dbReference>
<evidence type="ECO:0000256" key="4">
    <source>
        <dbReference type="ARBA" id="ARBA00023235"/>
    </source>
</evidence>
<comment type="caution">
    <text evidence="8">The sequence shown here is derived from an EMBL/GenBank/DDBJ whole genome shotgun (WGS) entry which is preliminary data.</text>
</comment>
<comment type="catalytic activity">
    <reaction evidence="1 5 6">
        <text>[protein]-peptidylproline (omega=180) = [protein]-peptidylproline (omega=0)</text>
        <dbReference type="Rhea" id="RHEA:16237"/>
        <dbReference type="Rhea" id="RHEA-COMP:10747"/>
        <dbReference type="Rhea" id="RHEA-COMP:10748"/>
        <dbReference type="ChEBI" id="CHEBI:83833"/>
        <dbReference type="ChEBI" id="CHEBI:83834"/>
        <dbReference type="EC" id="5.2.1.8"/>
    </reaction>
</comment>
<name>A0A8J6PB73_9GAMM</name>
<evidence type="ECO:0000256" key="3">
    <source>
        <dbReference type="ARBA" id="ARBA00023110"/>
    </source>
</evidence>
<gene>
    <name evidence="8" type="ORF">H8D24_05750</name>
</gene>
<evidence type="ECO:0000256" key="2">
    <source>
        <dbReference type="ARBA" id="ARBA00006577"/>
    </source>
</evidence>
<dbReference type="InterPro" id="IPR046357">
    <property type="entry name" value="PPIase_dom_sf"/>
</dbReference>
<dbReference type="Proteomes" id="UP000654401">
    <property type="component" value="Unassembled WGS sequence"/>
</dbReference>
<dbReference type="Pfam" id="PF00254">
    <property type="entry name" value="FKBP_C"/>
    <property type="match status" value="1"/>
</dbReference>